<dbReference type="RefSeq" id="WP_125663890.1">
    <property type="nucleotide sequence ID" value="NZ_AP019308.1"/>
</dbReference>
<protein>
    <submittedName>
        <fullName evidence="1">Ribosome-associated protein L7Ae-like</fullName>
    </submittedName>
</protein>
<dbReference type="InterPro" id="IPR004038">
    <property type="entry name" value="Ribosomal_eL8/eL30/eS12/Gad45"/>
</dbReference>
<dbReference type="KEGG" id="pbk:Back11_53360"/>
<proteinExistence type="predicted"/>
<dbReference type="OrthoDB" id="2353623at2"/>
<dbReference type="Proteomes" id="UP000275368">
    <property type="component" value="Chromosome"/>
</dbReference>
<reference evidence="1 2" key="1">
    <citation type="submission" date="2018-11" db="EMBL/GenBank/DDBJ databases">
        <title>Complete genome sequence of Paenibacillus baekrokdamisoli strain KCTC 33723.</title>
        <authorList>
            <person name="Kang S.W."/>
            <person name="Lee K.C."/>
            <person name="Kim K.K."/>
            <person name="Kim J.S."/>
            <person name="Kim D.S."/>
            <person name="Ko S.H."/>
            <person name="Yang S.H."/>
            <person name="Lee J.S."/>
        </authorList>
    </citation>
    <scope>NUCLEOTIDE SEQUENCE [LARGE SCALE GENOMIC DNA]</scope>
    <source>
        <strain evidence="1 2">KCTC 33723</strain>
    </source>
</reference>
<keyword evidence="2" id="KW-1185">Reference proteome</keyword>
<accession>A0A3G9JDI6</accession>
<dbReference type="EMBL" id="AP019308">
    <property type="protein sequence ID" value="BBH23991.1"/>
    <property type="molecule type" value="Genomic_DNA"/>
</dbReference>
<gene>
    <name evidence="1" type="primary">rplGB</name>
    <name evidence="1" type="ORF">Back11_53360</name>
</gene>
<dbReference type="AlphaFoldDB" id="A0A3G9JDI6"/>
<evidence type="ECO:0000313" key="1">
    <source>
        <dbReference type="EMBL" id="BBH23991.1"/>
    </source>
</evidence>
<dbReference type="SUPFAM" id="SSF55315">
    <property type="entry name" value="L30e-like"/>
    <property type="match status" value="1"/>
</dbReference>
<dbReference type="Gene3D" id="3.30.1330.30">
    <property type="match status" value="1"/>
</dbReference>
<dbReference type="InterPro" id="IPR029064">
    <property type="entry name" value="Ribosomal_eL30-like_sf"/>
</dbReference>
<dbReference type="Pfam" id="PF01248">
    <property type="entry name" value="Ribosomal_L7Ae"/>
    <property type="match status" value="1"/>
</dbReference>
<evidence type="ECO:0000313" key="2">
    <source>
        <dbReference type="Proteomes" id="UP000275368"/>
    </source>
</evidence>
<organism evidence="1 2">
    <name type="scientific">Paenibacillus baekrokdamisoli</name>
    <dbReference type="NCBI Taxonomy" id="1712516"/>
    <lineage>
        <taxon>Bacteria</taxon>
        <taxon>Bacillati</taxon>
        <taxon>Bacillota</taxon>
        <taxon>Bacilli</taxon>
        <taxon>Bacillales</taxon>
        <taxon>Paenibacillaceae</taxon>
        <taxon>Paenibacillus</taxon>
    </lineage>
</organism>
<name>A0A3G9JDI6_9BACL</name>
<sequence>MQFVIGSKQTTKMVGQGKAIEVYVAQDTDQRLKDNIVRLCTAANVPISWIETMKILGETCGIEVGAAMAAVVLPEIE</sequence>